<dbReference type="AlphaFoldDB" id="A0A3S1AXD7"/>
<feature type="chain" id="PRO_5030082930" evidence="1">
    <location>
        <begin position="18"/>
        <end position="118"/>
    </location>
</feature>
<evidence type="ECO:0000256" key="1">
    <source>
        <dbReference type="SAM" id="SignalP"/>
    </source>
</evidence>
<keyword evidence="3" id="KW-1185">Reference proteome</keyword>
<comment type="caution">
    <text evidence="2">The sequence shown here is derived from an EMBL/GenBank/DDBJ whole genome shotgun (WGS) entry which is preliminary data.</text>
</comment>
<accession>A0A3S1AXD7</accession>
<dbReference type="OrthoDB" id="513865at2"/>
<keyword evidence="1" id="KW-0732">Signal</keyword>
<proteinExistence type="predicted"/>
<evidence type="ECO:0000313" key="2">
    <source>
        <dbReference type="EMBL" id="RUT00772.1"/>
    </source>
</evidence>
<dbReference type="EMBL" id="RSCL01000022">
    <property type="protein sequence ID" value="RUT00772.1"/>
    <property type="molecule type" value="Genomic_DNA"/>
</dbReference>
<protein>
    <submittedName>
        <fullName evidence="2">Uncharacterized protein</fullName>
    </submittedName>
</protein>
<organism evidence="2 3">
    <name type="scientific">Dulcicalothrix desertica PCC 7102</name>
    <dbReference type="NCBI Taxonomy" id="232991"/>
    <lineage>
        <taxon>Bacteria</taxon>
        <taxon>Bacillati</taxon>
        <taxon>Cyanobacteriota</taxon>
        <taxon>Cyanophyceae</taxon>
        <taxon>Nostocales</taxon>
        <taxon>Calotrichaceae</taxon>
        <taxon>Dulcicalothrix</taxon>
    </lineage>
</organism>
<feature type="signal peptide" evidence="1">
    <location>
        <begin position="1"/>
        <end position="17"/>
    </location>
</feature>
<dbReference type="Proteomes" id="UP000271624">
    <property type="component" value="Unassembled WGS sequence"/>
</dbReference>
<sequence length="118" mass="12869">MKYIATCLVMLSGFLLAAPAEARWINVSGVTNDGATLSFENNDPGLTRFSYRVITKDSVRIQQGVTSWCYRGQVKKNPNAVPTTETPGWYVYQGDNITSVYANSPASINLLKVICAGT</sequence>
<name>A0A3S1AXD7_9CYAN</name>
<reference evidence="2" key="2">
    <citation type="journal article" date="2019" name="Genome Biol. Evol.">
        <title>Day and night: Metabolic profiles and evolutionary relationships of six axenic non-marine cyanobacteria.</title>
        <authorList>
            <person name="Will S.E."/>
            <person name="Henke P."/>
            <person name="Boedeker C."/>
            <person name="Huang S."/>
            <person name="Brinkmann H."/>
            <person name="Rohde M."/>
            <person name="Jarek M."/>
            <person name="Friedl T."/>
            <person name="Seufert S."/>
            <person name="Schumacher M."/>
            <person name="Overmann J."/>
            <person name="Neumann-Schaal M."/>
            <person name="Petersen J."/>
        </authorList>
    </citation>
    <scope>NUCLEOTIDE SEQUENCE [LARGE SCALE GENOMIC DNA]</scope>
    <source>
        <strain evidence="2">PCC 7102</strain>
    </source>
</reference>
<dbReference type="RefSeq" id="WP_127085303.1">
    <property type="nucleotide sequence ID" value="NZ_RSCL01000022.1"/>
</dbReference>
<reference evidence="2" key="1">
    <citation type="submission" date="2018-12" db="EMBL/GenBank/DDBJ databases">
        <authorList>
            <person name="Will S."/>
            <person name="Neumann-Schaal M."/>
            <person name="Henke P."/>
        </authorList>
    </citation>
    <scope>NUCLEOTIDE SEQUENCE</scope>
    <source>
        <strain evidence="2">PCC 7102</strain>
    </source>
</reference>
<gene>
    <name evidence="2" type="ORF">DSM106972_071810</name>
</gene>
<evidence type="ECO:0000313" key="3">
    <source>
        <dbReference type="Proteomes" id="UP000271624"/>
    </source>
</evidence>